<name>A0A1Y5TEE5_9RHOB</name>
<dbReference type="AlphaFoldDB" id="A0A1Y5TEE5"/>
<evidence type="ECO:0000313" key="2">
    <source>
        <dbReference type="EMBL" id="SLN61940.1"/>
    </source>
</evidence>
<dbReference type="Gene3D" id="1.50.10.140">
    <property type="match status" value="1"/>
</dbReference>
<reference evidence="2 3" key="1">
    <citation type="submission" date="2017-03" db="EMBL/GenBank/DDBJ databases">
        <authorList>
            <person name="Afonso C.L."/>
            <person name="Miller P.J."/>
            <person name="Scott M.A."/>
            <person name="Spackman E."/>
            <person name="Goraichik I."/>
            <person name="Dimitrov K.M."/>
            <person name="Suarez D.L."/>
            <person name="Swayne D.E."/>
        </authorList>
    </citation>
    <scope>NUCLEOTIDE SEQUENCE [LARGE SCALE GENOMIC DNA]</scope>
    <source>
        <strain evidence="2 3">CECT 7680</strain>
    </source>
</reference>
<dbReference type="OrthoDB" id="9147113at2"/>
<gene>
    <name evidence="2" type="ORF">PSA7680_03269</name>
</gene>
<evidence type="ECO:0000313" key="3">
    <source>
        <dbReference type="Proteomes" id="UP000193409"/>
    </source>
</evidence>
<dbReference type="EMBL" id="FWFQ01000031">
    <property type="protein sequence ID" value="SLN61940.1"/>
    <property type="molecule type" value="Genomic_DNA"/>
</dbReference>
<evidence type="ECO:0000259" key="1">
    <source>
        <dbReference type="Pfam" id="PF11329"/>
    </source>
</evidence>
<keyword evidence="3" id="KW-1185">Reference proteome</keyword>
<dbReference type="RefSeq" id="WP_085869759.1">
    <property type="nucleotide sequence ID" value="NZ_FWFQ01000031.1"/>
</dbReference>
<accession>A0A1Y5TEE5</accession>
<dbReference type="Proteomes" id="UP000193409">
    <property type="component" value="Unassembled WGS sequence"/>
</dbReference>
<organism evidence="2 3">
    <name type="scientific">Pseudoruegeria aquimaris</name>
    <dbReference type="NCBI Taxonomy" id="393663"/>
    <lineage>
        <taxon>Bacteria</taxon>
        <taxon>Pseudomonadati</taxon>
        <taxon>Pseudomonadota</taxon>
        <taxon>Alphaproteobacteria</taxon>
        <taxon>Rhodobacterales</taxon>
        <taxon>Roseobacteraceae</taxon>
        <taxon>Pseudoruegeria</taxon>
    </lineage>
</organism>
<proteinExistence type="predicted"/>
<protein>
    <recommendedName>
        <fullName evidence="1">DUF3131 domain-containing protein</fullName>
    </recommendedName>
</protein>
<sequence>MQTLIRLYRPNLAFLLGLCAAAALAFFIERQTAEFSYDPQSQRGFESLPPPLPLAQQFPLTEADMQAARTAWAYVAANTQWDTGFVNAVDGYPSATLWDLGSYIFALVSANRLGLVEDSEFDRRARLLLSSLETMPLFEGLLPNKAYDTRSLAMVDYTNAATEGGVGWSAIDLGRVVAALKALRLHAPRLTPEIDAATQRWAFDALVENGTLVGAARDPDTGASLRLQEGRLGYEQYAARALMTAGLGASRAASAAGVVRWTEVEGIPVPADRRSHHRFDAITTTLSEPFVLMGLEMGWDDDAWREASQIFRAMQSRHLRTGTLTMLSEDHVDEAPFFLYGAVLGNGEPWVALAEDGSRHDALRSVSLKAAFGWEALLGAPYAEQVKSEVMAKTATPSGWLAGIYESDSRPNTALTLNTNAVILEALHYKMFGPLVPPGRI</sequence>
<dbReference type="Pfam" id="PF11329">
    <property type="entry name" value="DUF3131"/>
    <property type="match status" value="1"/>
</dbReference>
<feature type="domain" description="DUF3131" evidence="1">
    <location>
        <begin position="66"/>
        <end position="432"/>
    </location>
</feature>
<dbReference type="InterPro" id="IPR021478">
    <property type="entry name" value="DUF3131"/>
</dbReference>